<feature type="transmembrane region" description="Helical" evidence="1">
    <location>
        <begin position="103"/>
        <end position="122"/>
    </location>
</feature>
<keyword evidence="1" id="KW-0812">Transmembrane</keyword>
<protein>
    <submittedName>
        <fullName evidence="2">Uncharacterized protein</fullName>
    </submittedName>
</protein>
<feature type="transmembrane region" description="Helical" evidence="1">
    <location>
        <begin position="7"/>
        <end position="26"/>
    </location>
</feature>
<feature type="transmembrane region" description="Helical" evidence="1">
    <location>
        <begin position="71"/>
        <end position="91"/>
    </location>
</feature>
<comment type="caution">
    <text evidence="2">The sequence shown here is derived from an EMBL/GenBank/DDBJ whole genome shotgun (WGS) entry which is preliminary data.</text>
</comment>
<dbReference type="InterPro" id="IPR045387">
    <property type="entry name" value="DUF6524"/>
</dbReference>
<dbReference type="EMBL" id="JACIGI010000027">
    <property type="protein sequence ID" value="MBB4287100.1"/>
    <property type="molecule type" value="Genomic_DNA"/>
</dbReference>
<evidence type="ECO:0000313" key="2">
    <source>
        <dbReference type="EMBL" id="MBB4287100.1"/>
    </source>
</evidence>
<dbReference type="Pfam" id="PF20134">
    <property type="entry name" value="DUF6524"/>
    <property type="match status" value="1"/>
</dbReference>
<proteinExistence type="predicted"/>
<reference evidence="2 3" key="1">
    <citation type="submission" date="2020-08" db="EMBL/GenBank/DDBJ databases">
        <title>Genome sequencing of Purple Non-Sulfur Bacteria from various extreme environments.</title>
        <authorList>
            <person name="Mayer M."/>
        </authorList>
    </citation>
    <scope>NUCLEOTIDE SEQUENCE [LARGE SCALE GENOMIC DNA]</scope>
    <source>
        <strain evidence="2 3">JA135</strain>
    </source>
</reference>
<feature type="transmembrane region" description="Helical" evidence="1">
    <location>
        <begin position="46"/>
        <end position="64"/>
    </location>
</feature>
<keyword evidence="1" id="KW-1133">Transmembrane helix</keyword>
<evidence type="ECO:0000256" key="1">
    <source>
        <dbReference type="SAM" id="Phobius"/>
    </source>
</evidence>
<evidence type="ECO:0000313" key="3">
    <source>
        <dbReference type="Proteomes" id="UP000555728"/>
    </source>
</evidence>
<keyword evidence="3" id="KW-1185">Reference proteome</keyword>
<gene>
    <name evidence="2" type="ORF">GGD88_002844</name>
</gene>
<dbReference type="RefSeq" id="WP_184436517.1">
    <property type="nucleotide sequence ID" value="NZ_JACIGI010000027.1"/>
</dbReference>
<keyword evidence="1" id="KW-0472">Membrane</keyword>
<name>A0A7W6WLH3_9PROT</name>
<sequence>MAASSFTFVGFLVRWLVAVVLVLATFNPTDWSLVGWIQTTPLDQDLPLKALLAVVLLIGFIIYLRATMRSIGPVGIGLIVVLFAVLAWAVVTYAGTDWLTGEILIWIGLFAVATIMAVGLSWSHIRRRLTGQYDIDDVET</sequence>
<dbReference type="AlphaFoldDB" id="A0A7W6WLH3"/>
<organism evidence="2 3">
    <name type="scientific">Roseospira goensis</name>
    <dbReference type="NCBI Taxonomy" id="391922"/>
    <lineage>
        <taxon>Bacteria</taxon>
        <taxon>Pseudomonadati</taxon>
        <taxon>Pseudomonadota</taxon>
        <taxon>Alphaproteobacteria</taxon>
        <taxon>Rhodospirillales</taxon>
        <taxon>Rhodospirillaceae</taxon>
        <taxon>Roseospira</taxon>
    </lineage>
</organism>
<dbReference type="Proteomes" id="UP000555728">
    <property type="component" value="Unassembled WGS sequence"/>
</dbReference>
<accession>A0A7W6WLH3</accession>